<reference evidence="1 3" key="2">
    <citation type="submission" date="2020-05" db="EMBL/GenBank/DDBJ databases">
        <authorList>
            <person name="Campoy J."/>
            <person name="Schneeberger K."/>
            <person name="Spophaly S."/>
        </authorList>
    </citation>
    <scope>NUCLEOTIDE SEQUENCE [LARGE SCALE GENOMIC DNA]</scope>
    <source>
        <strain evidence="1">PruArmRojPasFocal</strain>
    </source>
</reference>
<name>A0A6J5V2K4_PRUAR</name>
<protein>
    <submittedName>
        <fullName evidence="1">Uncharacterized protein</fullName>
    </submittedName>
</protein>
<keyword evidence="4" id="KW-1185">Reference proteome</keyword>
<dbReference type="EMBL" id="CAEKKB010000006">
    <property type="protein sequence ID" value="CAB4312853.1"/>
    <property type="molecule type" value="Genomic_DNA"/>
</dbReference>
<gene>
    <name evidence="1" type="ORF">CURHAP_LOCUS35902</name>
    <name evidence="2" type="ORF">ORAREDHAP_LOCUS35515</name>
</gene>
<dbReference type="EMBL" id="CAEKDK010000006">
    <property type="protein sequence ID" value="CAB4282443.1"/>
    <property type="molecule type" value="Genomic_DNA"/>
</dbReference>
<evidence type="ECO:0000313" key="2">
    <source>
        <dbReference type="EMBL" id="CAB4312853.1"/>
    </source>
</evidence>
<dbReference type="AlphaFoldDB" id="A0A6J5V2K4"/>
<reference evidence="4" key="1">
    <citation type="journal article" date="2020" name="Genome Biol.">
        <title>Gamete binning: chromosome-level and haplotype-resolved genome assembly enabled by high-throughput single-cell sequencing of gamete genomes.</title>
        <authorList>
            <person name="Campoy J.A."/>
            <person name="Sun H."/>
            <person name="Goel M."/>
            <person name="Jiao W.-B."/>
            <person name="Folz-Donahue K."/>
            <person name="Wang N."/>
            <person name="Rubio M."/>
            <person name="Liu C."/>
            <person name="Kukat C."/>
            <person name="Ruiz D."/>
            <person name="Huettel B."/>
            <person name="Schneeberger K."/>
        </authorList>
    </citation>
    <scope>NUCLEOTIDE SEQUENCE [LARGE SCALE GENOMIC DNA]</scope>
    <source>
        <strain evidence="4">cv. Rojo Pasion</strain>
    </source>
</reference>
<dbReference type="Proteomes" id="UP000507222">
    <property type="component" value="Unassembled WGS sequence"/>
</dbReference>
<sequence>MLPSGSSTAATQEASWLCIFSFADSYHLRGPPYCQLSTLRHLFVFQFADLEFRCAEGGLGTKQLGF</sequence>
<dbReference type="Proteomes" id="UP000507245">
    <property type="component" value="Unassembled WGS sequence"/>
</dbReference>
<evidence type="ECO:0000313" key="3">
    <source>
        <dbReference type="Proteomes" id="UP000507222"/>
    </source>
</evidence>
<proteinExistence type="predicted"/>
<accession>A0A6J5V2K4</accession>
<evidence type="ECO:0000313" key="4">
    <source>
        <dbReference type="Proteomes" id="UP000507245"/>
    </source>
</evidence>
<organism evidence="1 3">
    <name type="scientific">Prunus armeniaca</name>
    <name type="common">Apricot</name>
    <name type="synonym">Armeniaca vulgaris</name>
    <dbReference type="NCBI Taxonomy" id="36596"/>
    <lineage>
        <taxon>Eukaryota</taxon>
        <taxon>Viridiplantae</taxon>
        <taxon>Streptophyta</taxon>
        <taxon>Embryophyta</taxon>
        <taxon>Tracheophyta</taxon>
        <taxon>Spermatophyta</taxon>
        <taxon>Magnoliopsida</taxon>
        <taxon>eudicotyledons</taxon>
        <taxon>Gunneridae</taxon>
        <taxon>Pentapetalae</taxon>
        <taxon>rosids</taxon>
        <taxon>fabids</taxon>
        <taxon>Rosales</taxon>
        <taxon>Rosaceae</taxon>
        <taxon>Amygdaloideae</taxon>
        <taxon>Amygdaleae</taxon>
        <taxon>Prunus</taxon>
    </lineage>
</organism>
<evidence type="ECO:0000313" key="1">
    <source>
        <dbReference type="EMBL" id="CAB4282443.1"/>
    </source>
</evidence>